<evidence type="ECO:0000259" key="1">
    <source>
        <dbReference type="PROSITE" id="PS50883"/>
    </source>
</evidence>
<dbReference type="PANTHER" id="PTHR33121:SF76">
    <property type="entry name" value="SIGNALING PROTEIN"/>
    <property type="match status" value="1"/>
</dbReference>
<dbReference type="Pfam" id="PF00563">
    <property type="entry name" value="EAL"/>
    <property type="match status" value="1"/>
</dbReference>
<proteinExistence type="predicted"/>
<protein>
    <submittedName>
        <fullName evidence="2">EAL domain, c-di-GMP-specific phosphodiesterase class I (Or its enzymatically inactive variant)</fullName>
    </submittedName>
</protein>
<dbReference type="GO" id="GO:0071111">
    <property type="term" value="F:cyclic-guanylate-specific phosphodiesterase activity"/>
    <property type="evidence" value="ECO:0007669"/>
    <property type="project" value="InterPro"/>
</dbReference>
<reference evidence="3" key="1">
    <citation type="submission" date="2016-10" db="EMBL/GenBank/DDBJ databases">
        <authorList>
            <person name="Varghese N."/>
            <person name="Submissions S."/>
        </authorList>
    </citation>
    <scope>NUCLEOTIDE SEQUENCE [LARGE SCALE GENOMIC DNA]</scope>
    <source>
        <strain evidence="3">P18</strain>
    </source>
</reference>
<accession>A0A1I5TJ16</accession>
<dbReference type="PANTHER" id="PTHR33121">
    <property type="entry name" value="CYCLIC DI-GMP PHOSPHODIESTERASE PDEF"/>
    <property type="match status" value="1"/>
</dbReference>
<organism evidence="2 3">
    <name type="scientific">Butyrivibrio proteoclasticus</name>
    <dbReference type="NCBI Taxonomy" id="43305"/>
    <lineage>
        <taxon>Bacteria</taxon>
        <taxon>Bacillati</taxon>
        <taxon>Bacillota</taxon>
        <taxon>Clostridia</taxon>
        <taxon>Lachnospirales</taxon>
        <taxon>Lachnospiraceae</taxon>
        <taxon>Butyrivibrio</taxon>
    </lineage>
</organism>
<sequence length="236" mass="27480">MNNKDVTVEYLLENPQNIKFAFQPIIKLEDNSIYGYEALMRPEPYTPVEFIKAVAEMDKLYLIEEITNYYGVKHFMEAGLEGMLFMNSFPSVCMRIEQTKQVAALGGDTMRNRLVYEMLEYTKLEKYAWEMKKVAFSIEGATPLVAIDDFGTGSNIDKECLDFYRPDLVKIDRKFVSGVDKDFTKQHNVKEIIEELKARDIIILAEGIETQEEYNFFKRMKIDLAQGYFLGEPKIY</sequence>
<dbReference type="EMBL" id="FOXO01000009">
    <property type="protein sequence ID" value="SFP82948.1"/>
    <property type="molecule type" value="Genomic_DNA"/>
</dbReference>
<name>A0A1I5TJ16_9FIRM</name>
<evidence type="ECO:0000313" key="2">
    <source>
        <dbReference type="EMBL" id="SFP82948.1"/>
    </source>
</evidence>
<dbReference type="SMART" id="SM00052">
    <property type="entry name" value="EAL"/>
    <property type="match status" value="1"/>
</dbReference>
<keyword evidence="3" id="KW-1185">Reference proteome</keyword>
<gene>
    <name evidence="2" type="ORF">SAMN04487928_10958</name>
</gene>
<evidence type="ECO:0000313" key="3">
    <source>
        <dbReference type="Proteomes" id="UP000182624"/>
    </source>
</evidence>
<dbReference type="Proteomes" id="UP000182624">
    <property type="component" value="Unassembled WGS sequence"/>
</dbReference>
<dbReference type="RefSeq" id="WP_074886600.1">
    <property type="nucleotide sequence ID" value="NZ_FOXO01000009.1"/>
</dbReference>
<dbReference type="CDD" id="cd01948">
    <property type="entry name" value="EAL"/>
    <property type="match status" value="1"/>
</dbReference>
<feature type="domain" description="EAL" evidence="1">
    <location>
        <begin position="1"/>
        <end position="236"/>
    </location>
</feature>
<dbReference type="PROSITE" id="PS50883">
    <property type="entry name" value="EAL"/>
    <property type="match status" value="1"/>
</dbReference>
<dbReference type="InterPro" id="IPR001633">
    <property type="entry name" value="EAL_dom"/>
</dbReference>
<dbReference type="OrthoDB" id="9813903at2"/>
<dbReference type="Gene3D" id="3.20.20.450">
    <property type="entry name" value="EAL domain"/>
    <property type="match status" value="1"/>
</dbReference>
<dbReference type="InterPro" id="IPR035919">
    <property type="entry name" value="EAL_sf"/>
</dbReference>
<dbReference type="SUPFAM" id="SSF141868">
    <property type="entry name" value="EAL domain-like"/>
    <property type="match status" value="1"/>
</dbReference>
<dbReference type="InterPro" id="IPR050706">
    <property type="entry name" value="Cyclic-di-GMP_PDE-like"/>
</dbReference>
<dbReference type="AlphaFoldDB" id="A0A1I5TJ16"/>